<comment type="caution">
    <text evidence="2">The sequence shown here is derived from an EMBL/GenBank/DDBJ whole genome shotgun (WGS) entry which is preliminary data.</text>
</comment>
<dbReference type="OrthoDB" id="10259041at2759"/>
<evidence type="ECO:0000256" key="1">
    <source>
        <dbReference type="SAM" id="MobiDB-lite"/>
    </source>
</evidence>
<proteinExistence type="predicted"/>
<reference evidence="2 3" key="1">
    <citation type="journal article" date="2009" name="PLoS Pathog.">
        <title>Draft genome sequencing of giardia intestinalis assemblage B isolate GS: is human giardiasis caused by two different species?</title>
        <authorList>
            <person name="Franzen O."/>
            <person name="Jerlstrom-Hultqvist J."/>
            <person name="Castro E."/>
            <person name="Sherwood E."/>
            <person name="Ankarklev J."/>
            <person name="Reiner D.S."/>
            <person name="Palm D."/>
            <person name="Andersson J.O."/>
            <person name="Andersson B."/>
            <person name="Svard S.G."/>
        </authorList>
    </citation>
    <scope>NUCLEOTIDE SEQUENCE [LARGE SCALE GENOMIC DNA]</scope>
    <source>
        <strain evidence="3">ATCC 50581 / GS clone H7</strain>
    </source>
</reference>
<evidence type="ECO:0000313" key="2">
    <source>
        <dbReference type="EMBL" id="EES98729.1"/>
    </source>
</evidence>
<name>C6LYZ5_GIAIB</name>
<accession>C6LYZ5</accession>
<protein>
    <recommendedName>
        <fullName evidence="4">TPR repeat family protein</fullName>
    </recommendedName>
</protein>
<feature type="compositionally biased region" description="Basic and acidic residues" evidence="1">
    <location>
        <begin position="890"/>
        <end position="899"/>
    </location>
</feature>
<feature type="region of interest" description="Disordered" evidence="1">
    <location>
        <begin position="1072"/>
        <end position="1118"/>
    </location>
</feature>
<gene>
    <name evidence="2" type="ORF">GL50581_4024</name>
</gene>
<evidence type="ECO:0008006" key="4">
    <source>
        <dbReference type="Google" id="ProtNLM"/>
    </source>
</evidence>
<sequence length="1223" mass="136682">MASDMHRLDTILRRAVLSYQKGGYSEALTAYIKLQDLVTMRHNQQAPCRMFREKAYLRVFKAVLYSSMGACLVSMHKNPEAYELLECSLKMCPTPLASQRMVLLLIRMNRLHDIQKVLDVLLKPSIIHQDAPRGEHEHPTILAASDALVLQAAIQCHSGSNIDCLNTLSLSIVMLLRSFSKAEHIIAGDELPDLPTPELLQGTKKLQCRLVFLAVCNILQTFSHRGVTLPYRCDYNIEELIVRLCNSKVKGLCLNTIFDPSSVSHEAHDAFLKYGGEGSLPGSGLQSLDSLYAFFQTLFSSCYDSSYLPLTLLPFFDDRIFSSETWSVAASRNVIYSRLKGQTTVVQQSQLLEVMDDTDLALLILKKYDIKPLSYLFTLPDHLLSLITDASVSSKPINSQSSNSINVTFFTHKDSTTIAKIMRAKENQTVRVFRLAEECAEEHSIHPVSPKEPFKESADPLRESLQSKIMSYLQLSPSKNRHLLARSNSNSSHSNSKDADIASKMILQDLQVSVAPLVINKPTCSALATTNVAENSRSRSAHLYERSTAATRASTKAAERVHLVAALRPTGCESHKPSYVKLEPFTSRRVSSSKIQSRTQKLASVHPSRTVSSLSSYSVLHRSEMNVPNVCLSTLKQLLLKKKVGAATASSNQQALLCTNLPIFQKIESVRPLVVKASKQSTHSVTPLADLHSPGPPLLPDIEQYSESLSIHDHSSMFRKAPILQHPMRDCVSCPATRSKDRTRHLSNKDKEQFQKMYDAALSANAVDSLSFRTPYYNELIHAINSGDHEEILLNYSMGHRDAGISDFDFVDKEQLNCYKRTNRSQSLEQSISTQNRLLQSARSVFNAYSYIQANISETKASLNKLALAMRPKDNEKQSLMKKKSSQHRPTTERTSLDRQDHLKNTIGNIAVSPSEMTDHVCWNNDTDERPGLAPILLPDLKTVVSKEPVRFADYFLNQIDLELVHRDPHERRTLLLRCKEDARQFAGSELLHSKAVSRRRTDVLPATEAACSTLHHRMNVVYVPDYHSIDQDNSLGSTESELLSTCHPPRVLPDLLKSVVLDLTSVKHLGSSSSSIHTASSNASSTALGSVRTTGDCSPDVHLQSRTSSRSKGHGGDTIHLFSGSRLYKRNSSRYKAFADILLNSTIKPHVQRKRQELSVIHIHASTPTQQNSQIRLSRIPKEPRRPRKLNIPDVIHRASPASVEIKILRLRTAAFIFKVPL</sequence>
<dbReference type="InterPro" id="IPR011990">
    <property type="entry name" value="TPR-like_helical_dom_sf"/>
</dbReference>
<dbReference type="EMBL" id="ACGJ01002918">
    <property type="protein sequence ID" value="EES98729.1"/>
    <property type="molecule type" value="Genomic_DNA"/>
</dbReference>
<evidence type="ECO:0000313" key="3">
    <source>
        <dbReference type="Proteomes" id="UP000002488"/>
    </source>
</evidence>
<feature type="compositionally biased region" description="Low complexity" evidence="1">
    <location>
        <begin position="1072"/>
        <end position="1092"/>
    </location>
</feature>
<dbReference type="OMA" id="RCDYNIE"/>
<organism evidence="2 3">
    <name type="scientific">Giardia intestinalis (strain ATCC 50581 / GS clone H7)</name>
    <name type="common">Giardia lamblia</name>
    <dbReference type="NCBI Taxonomy" id="598745"/>
    <lineage>
        <taxon>Eukaryota</taxon>
        <taxon>Metamonada</taxon>
        <taxon>Diplomonadida</taxon>
        <taxon>Hexamitidae</taxon>
        <taxon>Giardiinae</taxon>
        <taxon>Giardia</taxon>
    </lineage>
</organism>
<dbReference type="VEuPathDB" id="GiardiaDB:GL50581_4024"/>
<dbReference type="Proteomes" id="UP000002488">
    <property type="component" value="Unassembled WGS sequence"/>
</dbReference>
<dbReference type="SUPFAM" id="SSF48452">
    <property type="entry name" value="TPR-like"/>
    <property type="match status" value="1"/>
</dbReference>
<feature type="region of interest" description="Disordered" evidence="1">
    <location>
        <begin position="873"/>
        <end position="899"/>
    </location>
</feature>
<dbReference type="AlphaFoldDB" id="C6LYZ5"/>